<evidence type="ECO:0000256" key="2">
    <source>
        <dbReference type="ARBA" id="ARBA00023125"/>
    </source>
</evidence>
<dbReference type="InterPro" id="IPR037923">
    <property type="entry name" value="HTH-like"/>
</dbReference>
<dbReference type="AlphaFoldDB" id="A0A9D2QHA2"/>
<reference evidence="6" key="1">
    <citation type="journal article" date="2021" name="PeerJ">
        <title>Extensive microbial diversity within the chicken gut microbiome revealed by metagenomics and culture.</title>
        <authorList>
            <person name="Gilroy R."/>
            <person name="Ravi A."/>
            <person name="Getino M."/>
            <person name="Pursley I."/>
            <person name="Horton D.L."/>
            <person name="Alikhan N.F."/>
            <person name="Baker D."/>
            <person name="Gharbi K."/>
            <person name="Hall N."/>
            <person name="Watson M."/>
            <person name="Adriaenssens E.M."/>
            <person name="Foster-Nyarko E."/>
            <person name="Jarju S."/>
            <person name="Secka A."/>
            <person name="Antonio M."/>
            <person name="Oren A."/>
            <person name="Chaudhuri R.R."/>
            <person name="La Ragione R."/>
            <person name="Hildebrand F."/>
            <person name="Pallen M.J."/>
        </authorList>
    </citation>
    <scope>NUCLEOTIDE SEQUENCE</scope>
    <source>
        <strain evidence="6">ChiBcec1-1630</strain>
    </source>
</reference>
<gene>
    <name evidence="6" type="ORF">H9926_00405</name>
</gene>
<dbReference type="EMBL" id="DWVS01000015">
    <property type="protein sequence ID" value="HJC86466.1"/>
    <property type="molecule type" value="Genomic_DNA"/>
</dbReference>
<proteinExistence type="predicted"/>
<dbReference type="Gene3D" id="1.10.10.60">
    <property type="entry name" value="Homeodomain-like"/>
    <property type="match status" value="1"/>
</dbReference>
<accession>A0A9D2QHA2</accession>
<dbReference type="GO" id="GO:0003700">
    <property type="term" value="F:DNA-binding transcription factor activity"/>
    <property type="evidence" value="ECO:0007669"/>
    <property type="project" value="InterPro"/>
</dbReference>
<dbReference type="PROSITE" id="PS00041">
    <property type="entry name" value="HTH_ARAC_FAMILY_1"/>
    <property type="match status" value="1"/>
</dbReference>
<dbReference type="InterPro" id="IPR050204">
    <property type="entry name" value="AraC_XylS_family_regulators"/>
</dbReference>
<evidence type="ECO:0000256" key="1">
    <source>
        <dbReference type="ARBA" id="ARBA00023015"/>
    </source>
</evidence>
<evidence type="ECO:0000256" key="3">
    <source>
        <dbReference type="ARBA" id="ARBA00023159"/>
    </source>
</evidence>
<dbReference type="GO" id="GO:0043565">
    <property type="term" value="F:sequence-specific DNA binding"/>
    <property type="evidence" value="ECO:0007669"/>
    <property type="project" value="InterPro"/>
</dbReference>
<dbReference type="SUPFAM" id="SSF46689">
    <property type="entry name" value="Homeodomain-like"/>
    <property type="match status" value="1"/>
</dbReference>
<protein>
    <submittedName>
        <fullName evidence="6">Helix-turn-helix transcriptional regulator</fullName>
    </submittedName>
</protein>
<sequence length="288" mass="32924">MSVYFHFLQNRQIVSANHITMIHPTPHPDRMLKEHDFLYMLDGTWEIGEEYPAGGPKETFRMRSDDLLILPAGRHHYGISPCSPHNRHMYIHVKPLSEELTANTDASIAASAAPGPPPDGLTAFSSLIHCQDAPRIRSLFEEIISESWTDSDLKEQKLSLLFNLLLCELQEQQEKGESLSGAATLAEEVSRLIQSTPQTFFTGKELANRFYVCERTLTNHFKKAYGKTLHAYQMDLKLEMVRQFLLTQPGVKLHETALNFGFCDEFHLSKAFRRKYGLSPDQYRRKNG</sequence>
<dbReference type="Pfam" id="PF12833">
    <property type="entry name" value="HTH_18"/>
    <property type="match status" value="1"/>
</dbReference>
<evidence type="ECO:0000256" key="4">
    <source>
        <dbReference type="ARBA" id="ARBA00023163"/>
    </source>
</evidence>
<reference evidence="6" key="2">
    <citation type="submission" date="2021-04" db="EMBL/GenBank/DDBJ databases">
        <authorList>
            <person name="Gilroy R."/>
        </authorList>
    </citation>
    <scope>NUCLEOTIDE SEQUENCE</scope>
    <source>
        <strain evidence="6">ChiBcec1-1630</strain>
    </source>
</reference>
<dbReference type="SUPFAM" id="SSF51215">
    <property type="entry name" value="Regulatory protein AraC"/>
    <property type="match status" value="1"/>
</dbReference>
<dbReference type="InterPro" id="IPR018060">
    <property type="entry name" value="HTH_AraC"/>
</dbReference>
<dbReference type="SMART" id="SM00342">
    <property type="entry name" value="HTH_ARAC"/>
    <property type="match status" value="1"/>
</dbReference>
<dbReference type="PANTHER" id="PTHR46796:SF6">
    <property type="entry name" value="ARAC SUBFAMILY"/>
    <property type="match status" value="1"/>
</dbReference>
<keyword evidence="4" id="KW-0804">Transcription</keyword>
<evidence type="ECO:0000313" key="6">
    <source>
        <dbReference type="EMBL" id="HJC86466.1"/>
    </source>
</evidence>
<evidence type="ECO:0000313" key="7">
    <source>
        <dbReference type="Proteomes" id="UP000823922"/>
    </source>
</evidence>
<comment type="caution">
    <text evidence="6">The sequence shown here is derived from an EMBL/GenBank/DDBJ whole genome shotgun (WGS) entry which is preliminary data.</text>
</comment>
<dbReference type="Proteomes" id="UP000823922">
    <property type="component" value="Unassembled WGS sequence"/>
</dbReference>
<keyword evidence="1" id="KW-0805">Transcription regulation</keyword>
<dbReference type="PANTHER" id="PTHR46796">
    <property type="entry name" value="HTH-TYPE TRANSCRIPTIONAL ACTIVATOR RHAS-RELATED"/>
    <property type="match status" value="1"/>
</dbReference>
<name>A0A9D2QHA2_9FIRM</name>
<dbReference type="InterPro" id="IPR018062">
    <property type="entry name" value="HTH_AraC-typ_CS"/>
</dbReference>
<keyword evidence="2" id="KW-0238">DNA-binding</keyword>
<keyword evidence="3" id="KW-0010">Activator</keyword>
<evidence type="ECO:0000259" key="5">
    <source>
        <dbReference type="PROSITE" id="PS01124"/>
    </source>
</evidence>
<feature type="domain" description="HTH araC/xylS-type" evidence="5">
    <location>
        <begin position="187"/>
        <end position="286"/>
    </location>
</feature>
<dbReference type="InterPro" id="IPR009057">
    <property type="entry name" value="Homeodomain-like_sf"/>
</dbReference>
<organism evidence="6 7">
    <name type="scientific">Candidatus Eisenbergiella intestinigallinarum</name>
    <dbReference type="NCBI Taxonomy" id="2838549"/>
    <lineage>
        <taxon>Bacteria</taxon>
        <taxon>Bacillati</taxon>
        <taxon>Bacillota</taxon>
        <taxon>Clostridia</taxon>
        <taxon>Lachnospirales</taxon>
        <taxon>Lachnospiraceae</taxon>
        <taxon>Eisenbergiella</taxon>
    </lineage>
</organism>
<dbReference type="PROSITE" id="PS01124">
    <property type="entry name" value="HTH_ARAC_FAMILY_2"/>
    <property type="match status" value="1"/>
</dbReference>